<dbReference type="AlphaFoldDB" id="A0A081BKV7"/>
<dbReference type="STRING" id="1291743.LOSG293_470040"/>
<dbReference type="eggNOG" id="ENOG502ZJGW">
    <property type="taxonomic scope" value="Bacteria"/>
</dbReference>
<reference evidence="1" key="1">
    <citation type="journal article" date="2014" name="Genome Announc.">
        <title>Draft Genome Sequence of Lactobacillus oryzae Strain SG293T.</title>
        <authorList>
            <person name="Tanizawa Y."/>
            <person name="Fujisawa T."/>
            <person name="Mochizuki T."/>
            <person name="Kaminuma E."/>
            <person name="Nakamura Y."/>
            <person name="Tohno M."/>
        </authorList>
    </citation>
    <scope>NUCLEOTIDE SEQUENCE [LARGE SCALE GENOMIC DNA]</scope>
    <source>
        <strain evidence="1">SG293</strain>
    </source>
</reference>
<gene>
    <name evidence="1" type="ORF">LOSG293_470040</name>
</gene>
<dbReference type="RefSeq" id="WP_051907282.1">
    <property type="nucleotide sequence ID" value="NZ_BBAZ01000065.1"/>
</dbReference>
<keyword evidence="2" id="KW-1185">Reference proteome</keyword>
<dbReference type="InterPro" id="IPR010146">
    <property type="entry name" value="CRISPR-assoc_prot_Csn2-typ"/>
</dbReference>
<dbReference type="InterPro" id="IPR038600">
    <property type="entry name" value="Csn2_sf"/>
</dbReference>
<organism evidence="1 2">
    <name type="scientific">Secundilactobacillus oryzae JCM 18671</name>
    <dbReference type="NCBI Taxonomy" id="1291743"/>
    <lineage>
        <taxon>Bacteria</taxon>
        <taxon>Bacillati</taxon>
        <taxon>Bacillota</taxon>
        <taxon>Bacilli</taxon>
        <taxon>Lactobacillales</taxon>
        <taxon>Lactobacillaceae</taxon>
        <taxon>Secundilactobacillus</taxon>
    </lineage>
</organism>
<dbReference type="NCBIfam" id="TIGR01866">
    <property type="entry name" value="cas_Csn2"/>
    <property type="match status" value="1"/>
</dbReference>
<dbReference type="Gene3D" id="3.40.50.11940">
    <property type="match status" value="1"/>
</dbReference>
<dbReference type="CDD" id="cd12218">
    <property type="entry name" value="Csn2"/>
    <property type="match status" value="1"/>
</dbReference>
<accession>A0A081BKV7</accession>
<dbReference type="OrthoDB" id="2246929at2"/>
<proteinExistence type="predicted"/>
<comment type="caution">
    <text evidence="1">The sequence shown here is derived from an EMBL/GenBank/DDBJ whole genome shotgun (WGS) entry which is preliminary data.</text>
</comment>
<protein>
    <submittedName>
        <fullName evidence="1">Putative CRISPR-associated protein</fullName>
    </submittedName>
</protein>
<evidence type="ECO:0000313" key="2">
    <source>
        <dbReference type="Proteomes" id="UP000028700"/>
    </source>
</evidence>
<name>A0A081BKV7_9LACO</name>
<dbReference type="Proteomes" id="UP000028700">
    <property type="component" value="Unassembled WGS sequence"/>
</dbReference>
<evidence type="ECO:0000313" key="1">
    <source>
        <dbReference type="EMBL" id="GAK48675.1"/>
    </source>
</evidence>
<dbReference type="EMBL" id="BBJM01000047">
    <property type="protein sequence ID" value="GAK48675.1"/>
    <property type="molecule type" value="Genomic_DNA"/>
</dbReference>
<sequence length="223" mass="25583">MKLTYFPYKPIEMTVDQPTILQTNNVAVMTDWVSGLRDLNDKIKLSDDSYNSVDISKGIHWIGDPFLQVDLNKVFEAPLQKRLVEVLDDDARSKLFELDKALKSAVFDASFSLNLPLAVGNDFDPLKMIKYSGIAFAEEIKSDPYDIIESVIKVAFQLKITKIITLVNVHNYLSVNQFHELVSVIKALDLTTLFIDFSESNHSELFDECRYSFVDEDFIDWRN</sequence>